<dbReference type="SUPFAM" id="SSF51261">
    <property type="entry name" value="Duplicated hybrid motif"/>
    <property type="match status" value="1"/>
</dbReference>
<dbReference type="EMBL" id="OBDZ01000008">
    <property type="protein sequence ID" value="SNY24200.1"/>
    <property type="molecule type" value="Genomic_DNA"/>
</dbReference>
<evidence type="ECO:0000313" key="4">
    <source>
        <dbReference type="Proteomes" id="UP000219573"/>
    </source>
</evidence>
<dbReference type="RefSeq" id="WP_097017390.1">
    <property type="nucleotide sequence ID" value="NZ_OBDZ01000008.1"/>
</dbReference>
<dbReference type="GO" id="GO:0004222">
    <property type="term" value="F:metalloendopeptidase activity"/>
    <property type="evidence" value="ECO:0007669"/>
    <property type="project" value="TreeGrafter"/>
</dbReference>
<dbReference type="AlphaFoldDB" id="A0A285GKP7"/>
<gene>
    <name evidence="3" type="ORF">SAMN06265827_10863</name>
</gene>
<feature type="domain" description="M23ase beta-sheet core" evidence="2">
    <location>
        <begin position="160"/>
        <end position="247"/>
    </location>
</feature>
<dbReference type="PANTHER" id="PTHR21666">
    <property type="entry name" value="PEPTIDASE-RELATED"/>
    <property type="match status" value="1"/>
</dbReference>
<dbReference type="OrthoDB" id="9801106at2"/>
<organism evidence="3 4">
    <name type="scientific">Orenia metallireducens</name>
    <dbReference type="NCBI Taxonomy" id="1413210"/>
    <lineage>
        <taxon>Bacteria</taxon>
        <taxon>Bacillati</taxon>
        <taxon>Bacillota</taxon>
        <taxon>Clostridia</taxon>
        <taxon>Halanaerobiales</taxon>
        <taxon>Halobacteroidaceae</taxon>
        <taxon>Orenia</taxon>
    </lineage>
</organism>
<feature type="transmembrane region" description="Helical" evidence="1">
    <location>
        <begin position="33"/>
        <end position="52"/>
    </location>
</feature>
<dbReference type="Gene3D" id="2.70.70.10">
    <property type="entry name" value="Glucose Permease (Domain IIA)"/>
    <property type="match status" value="1"/>
</dbReference>
<evidence type="ECO:0000313" key="3">
    <source>
        <dbReference type="EMBL" id="SNY24200.1"/>
    </source>
</evidence>
<dbReference type="InterPro" id="IPR011055">
    <property type="entry name" value="Dup_hybrid_motif"/>
</dbReference>
<keyword evidence="4" id="KW-1185">Reference proteome</keyword>
<accession>A0A285GKP7</accession>
<dbReference type="CDD" id="cd12797">
    <property type="entry name" value="M23_peptidase"/>
    <property type="match status" value="1"/>
</dbReference>
<dbReference type="STRING" id="1413210.U472_15020"/>
<keyword evidence="3" id="KW-0378">Hydrolase</keyword>
<protein>
    <submittedName>
        <fullName evidence="3">Murein DD-endopeptidase MepM and murein hydrolase activator NlpD, contain LysM domain</fullName>
    </submittedName>
</protein>
<dbReference type="Proteomes" id="UP000219573">
    <property type="component" value="Unassembled WGS sequence"/>
</dbReference>
<sequence>MSKKFEKWPFSVILDKKKSKLKDQIKGLKSWKWVYLFVIIFFMVLGGIYAFYQQNYFSLTEEPHFERTSSSEKEKSVEIINTEDDLDNYKLNRQEIVIPSTLNQTKKSSVQSEEDVPAIKVTAKAANVKAFGNLIRPIDSEISLSWNEPYKDRVLDAWKFNGGVDFKAEIGTKIKAVQAGIVEDVIKDDYQGTTVIIKHNDTFKTLYGNLQSSYLEEGEKINTGQALGEVGDSGLTDESKLHFEVIKVEGGEENRISPLQYLK</sequence>
<dbReference type="Pfam" id="PF01551">
    <property type="entry name" value="Peptidase_M23"/>
    <property type="match status" value="1"/>
</dbReference>
<keyword evidence="1" id="KW-0812">Transmembrane</keyword>
<proteinExistence type="predicted"/>
<dbReference type="PANTHER" id="PTHR21666:SF270">
    <property type="entry name" value="MUREIN HYDROLASE ACTIVATOR ENVC"/>
    <property type="match status" value="1"/>
</dbReference>
<dbReference type="InterPro" id="IPR050570">
    <property type="entry name" value="Cell_wall_metabolism_enzyme"/>
</dbReference>
<reference evidence="4" key="1">
    <citation type="submission" date="2017-09" db="EMBL/GenBank/DDBJ databases">
        <authorList>
            <person name="Varghese N."/>
            <person name="Submissions S."/>
        </authorList>
    </citation>
    <scope>NUCLEOTIDE SEQUENCE [LARGE SCALE GENOMIC DNA]</scope>
    <source>
        <strain evidence="4">MSL47</strain>
    </source>
</reference>
<evidence type="ECO:0000259" key="2">
    <source>
        <dbReference type="Pfam" id="PF01551"/>
    </source>
</evidence>
<name>A0A285GKP7_9FIRM</name>
<keyword evidence="1" id="KW-1133">Transmembrane helix</keyword>
<dbReference type="InterPro" id="IPR016047">
    <property type="entry name" value="M23ase_b-sheet_dom"/>
</dbReference>
<evidence type="ECO:0000256" key="1">
    <source>
        <dbReference type="SAM" id="Phobius"/>
    </source>
</evidence>
<keyword evidence="1" id="KW-0472">Membrane</keyword>